<evidence type="ECO:0000313" key="1">
    <source>
        <dbReference type="EMBL" id="KTS98716.1"/>
    </source>
</evidence>
<dbReference type="EMBL" id="LDSI01000010">
    <property type="protein sequence ID" value="KTS98716.1"/>
    <property type="molecule type" value="Genomic_DNA"/>
</dbReference>
<evidence type="ECO:0008006" key="3">
    <source>
        <dbReference type="Google" id="ProtNLM"/>
    </source>
</evidence>
<name>A0AB34VH99_9GAMM</name>
<dbReference type="NCBIfam" id="TIGR03976">
    <property type="entry name" value="chp_LLNDYxLRE"/>
    <property type="match status" value="1"/>
</dbReference>
<reference evidence="1 2" key="1">
    <citation type="journal article" date="2016" name="Front. Microbiol.">
        <title>Genomic Resource of Rice Seed Associated Bacteria.</title>
        <authorList>
            <person name="Midha S."/>
            <person name="Bansal K."/>
            <person name="Sharma S."/>
            <person name="Kumar N."/>
            <person name="Patil P.P."/>
            <person name="Chaudhry V."/>
            <person name="Patil P.B."/>
        </authorList>
    </citation>
    <scope>NUCLEOTIDE SEQUENCE [LARGE SCALE GENOMIC DNA]</scope>
    <source>
        <strain evidence="1 2">RSA13</strain>
    </source>
</reference>
<sequence length="94" mass="11350">MVDAMKGTLRKTEASEWVLRNSLYWMSTFTRWKLDEDEEHWLVSFEHWSGDIEFEFERLLNDYKLREKLQAHTGQVRTSIIDNVLRSIDTRLAE</sequence>
<dbReference type="Proteomes" id="UP000072520">
    <property type="component" value="Unassembled WGS sequence"/>
</dbReference>
<dbReference type="AlphaFoldDB" id="A0AB34VH99"/>
<proteinExistence type="predicted"/>
<evidence type="ECO:0000313" key="2">
    <source>
        <dbReference type="Proteomes" id="UP000072520"/>
    </source>
</evidence>
<organism evidence="1 2">
    <name type="scientific">Pantoea stewartii</name>
    <dbReference type="NCBI Taxonomy" id="66269"/>
    <lineage>
        <taxon>Bacteria</taxon>
        <taxon>Pseudomonadati</taxon>
        <taxon>Pseudomonadota</taxon>
        <taxon>Gammaproteobacteria</taxon>
        <taxon>Enterobacterales</taxon>
        <taxon>Erwiniaceae</taxon>
        <taxon>Pantoea</taxon>
    </lineage>
</organism>
<protein>
    <recommendedName>
        <fullName evidence="3">His-Xaa-Ser system protein HxsD</fullName>
    </recommendedName>
</protein>
<comment type="caution">
    <text evidence="1">The sequence shown here is derived from an EMBL/GenBank/DDBJ whole genome shotgun (WGS) entry which is preliminary data.</text>
</comment>
<gene>
    <name evidence="1" type="ORF">RSA13_08300</name>
</gene>
<dbReference type="InterPro" id="IPR023974">
    <property type="entry name" value="HxsD"/>
</dbReference>
<accession>A0AB34VH99</accession>